<keyword evidence="9" id="KW-0472">Membrane</keyword>
<dbReference type="PANTHER" id="PTHR13373">
    <property type="entry name" value="FROUNT PROTEIN-RELATED"/>
    <property type="match status" value="1"/>
</dbReference>
<reference evidence="11" key="1">
    <citation type="submission" date="2021-01" db="EMBL/GenBank/DDBJ databases">
        <title>Metabolic potential, ecology and presence of endohyphal bacteria is reflected in genomic diversity of Mucoromycotina.</title>
        <authorList>
            <person name="Muszewska A."/>
            <person name="Okrasinska A."/>
            <person name="Steczkiewicz K."/>
            <person name="Drgas O."/>
            <person name="Orlowska M."/>
            <person name="Perlinska-Lenart U."/>
            <person name="Aleksandrzak-Piekarczyk T."/>
            <person name="Szatraj K."/>
            <person name="Zielenkiewicz U."/>
            <person name="Pilsyk S."/>
            <person name="Malc E."/>
            <person name="Mieczkowski P."/>
            <person name="Kruszewska J.S."/>
            <person name="Biernat P."/>
            <person name="Pawlowska J."/>
        </authorList>
    </citation>
    <scope>NUCLEOTIDE SEQUENCE</scope>
    <source>
        <strain evidence="11">WA0000018081</strain>
    </source>
</reference>
<dbReference type="GO" id="GO:0031965">
    <property type="term" value="C:nuclear membrane"/>
    <property type="evidence" value="ECO:0007669"/>
    <property type="project" value="UniProtKB-UniRule"/>
</dbReference>
<evidence type="ECO:0000313" key="11">
    <source>
        <dbReference type="EMBL" id="KAG2232087.1"/>
    </source>
</evidence>
<dbReference type="GO" id="GO:0045893">
    <property type="term" value="P:positive regulation of DNA-templated transcription"/>
    <property type="evidence" value="ECO:0007669"/>
    <property type="project" value="TreeGrafter"/>
</dbReference>
<evidence type="ECO:0000256" key="2">
    <source>
        <dbReference type="ARBA" id="ARBA00005573"/>
    </source>
</evidence>
<accession>A0A8H7VUP9</accession>
<dbReference type="Pfam" id="PF07575">
    <property type="entry name" value="Nucleopor_Nup85"/>
    <property type="match status" value="1"/>
</dbReference>
<dbReference type="EMBL" id="JAEPRE010000124">
    <property type="protein sequence ID" value="KAG2232087.1"/>
    <property type="molecule type" value="Genomic_DNA"/>
</dbReference>
<keyword evidence="8 9" id="KW-0539">Nucleus</keyword>
<dbReference type="InterPro" id="IPR011502">
    <property type="entry name" value="Nucleoporin_Nup85"/>
</dbReference>
<keyword evidence="12" id="KW-1185">Reference proteome</keyword>
<dbReference type="GO" id="GO:0017056">
    <property type="term" value="F:structural constituent of nuclear pore"/>
    <property type="evidence" value="ECO:0007669"/>
    <property type="project" value="TreeGrafter"/>
</dbReference>
<proteinExistence type="inferred from homology"/>
<comment type="function">
    <text evidence="9">Functions as a component of the nuclear pore complex (NPC).</text>
</comment>
<evidence type="ECO:0000256" key="10">
    <source>
        <dbReference type="SAM" id="MobiDB-lite"/>
    </source>
</evidence>
<keyword evidence="3 9" id="KW-0813">Transport</keyword>
<dbReference type="GO" id="GO:0006406">
    <property type="term" value="P:mRNA export from nucleus"/>
    <property type="evidence" value="ECO:0007669"/>
    <property type="project" value="TreeGrafter"/>
</dbReference>
<dbReference type="GO" id="GO:0031080">
    <property type="term" value="C:nuclear pore outer ring"/>
    <property type="evidence" value="ECO:0007669"/>
    <property type="project" value="TreeGrafter"/>
</dbReference>
<keyword evidence="7 9" id="KW-0906">Nuclear pore complex</keyword>
<evidence type="ECO:0000256" key="9">
    <source>
        <dbReference type="RuleBase" id="RU365073"/>
    </source>
</evidence>
<dbReference type="PANTHER" id="PTHR13373:SF21">
    <property type="entry name" value="NUCLEAR PORE COMPLEX PROTEIN NUP85"/>
    <property type="match status" value="1"/>
</dbReference>
<keyword evidence="4 9" id="KW-0509">mRNA transport</keyword>
<comment type="similarity">
    <text evidence="2 9">Belongs to the nucleoporin Nup85 family.</text>
</comment>
<gene>
    <name evidence="11" type="ORF">INT48_001155</name>
</gene>
<dbReference type="Proteomes" id="UP000613177">
    <property type="component" value="Unassembled WGS sequence"/>
</dbReference>
<keyword evidence="6 9" id="KW-0811">Translocation</keyword>
<keyword evidence="5 9" id="KW-0653">Protein transport</keyword>
<organism evidence="11 12">
    <name type="scientific">Thamnidium elegans</name>
    <dbReference type="NCBI Taxonomy" id="101142"/>
    <lineage>
        <taxon>Eukaryota</taxon>
        <taxon>Fungi</taxon>
        <taxon>Fungi incertae sedis</taxon>
        <taxon>Mucoromycota</taxon>
        <taxon>Mucoromycotina</taxon>
        <taxon>Mucoromycetes</taxon>
        <taxon>Mucorales</taxon>
        <taxon>Mucorineae</taxon>
        <taxon>Mucoraceae</taxon>
        <taxon>Thamnidium</taxon>
    </lineage>
</organism>
<evidence type="ECO:0000256" key="4">
    <source>
        <dbReference type="ARBA" id="ARBA00022816"/>
    </source>
</evidence>
<comment type="caution">
    <text evidence="11">The sequence shown here is derived from an EMBL/GenBank/DDBJ whole genome shotgun (WGS) entry which is preliminary data.</text>
</comment>
<evidence type="ECO:0000256" key="8">
    <source>
        <dbReference type="ARBA" id="ARBA00023242"/>
    </source>
</evidence>
<comment type="subcellular location">
    <subcellularLocation>
        <location evidence="1 9">Nucleus</location>
        <location evidence="1 9">Nuclear pore complex</location>
    </subcellularLocation>
</comment>
<comment type="subunit">
    <text evidence="9">Component of the nuclear pore complex (NPC).</text>
</comment>
<protein>
    <recommendedName>
        <fullName evidence="9">Nuclear pore complex protein Nup85</fullName>
    </recommendedName>
</protein>
<dbReference type="AlphaFoldDB" id="A0A8H7VUP9"/>
<name>A0A8H7VUP9_9FUNG</name>
<evidence type="ECO:0000256" key="1">
    <source>
        <dbReference type="ARBA" id="ARBA00004567"/>
    </source>
</evidence>
<evidence type="ECO:0000256" key="3">
    <source>
        <dbReference type="ARBA" id="ARBA00022448"/>
    </source>
</evidence>
<feature type="region of interest" description="Disordered" evidence="10">
    <location>
        <begin position="1"/>
        <end position="20"/>
    </location>
</feature>
<dbReference type="GO" id="GO:0006606">
    <property type="term" value="P:protein import into nucleus"/>
    <property type="evidence" value="ECO:0007669"/>
    <property type="project" value="TreeGrafter"/>
</dbReference>
<sequence length="591" mass="68391">MSNNIQDSIKQNESTDSEQLPNDLLQQRFDLIRENAPKSKDQFYQQSFDIFSRLNDCVKGNDSVEYKESKKTEISHIVSEYVDLVHEFPEASEFEPIWDLAYLLYFSTKENDLVTNLNDWVNQYGSHLNYTKDDMLKSITDIALHHTLRGNFIEAVEALNDSLADLDQVQLTATQAIIQLLQKFRALQLIRDDKVKYAAGWTELHEECGIQLENFLRDFDNREKSDVDSDFKSLLCVLNGDEDYILYAGDYFEKIIGCILYSRPTINKSDLAHLAQMVVLDEELDASRYIMMGCFDSAFEVANDLWLQTHLGHALITVGAKTTDPVPVESTETEYIIDPVYYCIDQYATMLAEKNNLWKEAVIYITACVENREIWIKTLLNESALKSKDMSLLNSVLDIAEKHDLSSVQKHIHKVIGHRYEEKKEIKKATIEYGKAHDLESLDRFAHHEFSQFLRTGKLGDVVTHMEELKECPHYALLILYHNFRVHLEKKEWKRASQLLLQLIEHEHLPTKFEMVLLTDNIAILEDSKPHYSLDQLIDQIKLFKAVTVELSAQDFLATYYKSVYHKELPSNTVTAILREKMVHKAVIASN</sequence>
<evidence type="ECO:0000256" key="5">
    <source>
        <dbReference type="ARBA" id="ARBA00022927"/>
    </source>
</evidence>
<evidence type="ECO:0000256" key="6">
    <source>
        <dbReference type="ARBA" id="ARBA00023010"/>
    </source>
</evidence>
<evidence type="ECO:0000256" key="7">
    <source>
        <dbReference type="ARBA" id="ARBA00023132"/>
    </source>
</evidence>
<evidence type="ECO:0000313" key="12">
    <source>
        <dbReference type="Proteomes" id="UP000613177"/>
    </source>
</evidence>